<gene>
    <name evidence="1" type="ORF">IPOD504_LOCUS5976</name>
</gene>
<dbReference type="Proteomes" id="UP000837857">
    <property type="component" value="Chromosome 18"/>
</dbReference>
<sequence>MELMNGGVQAAVTLLLRCARRCTPPPHAPLPECQRTQMIECPFAPLVAIASPRGPASFRVPAPRSVAIALGYDLIISPGPRKV</sequence>
<reference evidence="1" key="1">
    <citation type="submission" date="2022-03" db="EMBL/GenBank/DDBJ databases">
        <authorList>
            <person name="Martin H S."/>
        </authorList>
    </citation>
    <scope>NUCLEOTIDE SEQUENCE</scope>
</reference>
<protein>
    <submittedName>
        <fullName evidence="1">Uncharacterized protein</fullName>
    </submittedName>
</protein>
<feature type="non-terminal residue" evidence="1">
    <location>
        <position position="83"/>
    </location>
</feature>
<accession>A0ABN8I3E7</accession>
<proteinExistence type="predicted"/>
<name>A0ABN8I3E7_9NEOP</name>
<evidence type="ECO:0000313" key="2">
    <source>
        <dbReference type="Proteomes" id="UP000837857"/>
    </source>
</evidence>
<keyword evidence="2" id="KW-1185">Reference proteome</keyword>
<evidence type="ECO:0000313" key="1">
    <source>
        <dbReference type="EMBL" id="CAH2048244.1"/>
    </source>
</evidence>
<organism evidence="1 2">
    <name type="scientific">Iphiclides podalirius</name>
    <name type="common">scarce swallowtail</name>
    <dbReference type="NCBI Taxonomy" id="110791"/>
    <lineage>
        <taxon>Eukaryota</taxon>
        <taxon>Metazoa</taxon>
        <taxon>Ecdysozoa</taxon>
        <taxon>Arthropoda</taxon>
        <taxon>Hexapoda</taxon>
        <taxon>Insecta</taxon>
        <taxon>Pterygota</taxon>
        <taxon>Neoptera</taxon>
        <taxon>Endopterygota</taxon>
        <taxon>Lepidoptera</taxon>
        <taxon>Glossata</taxon>
        <taxon>Ditrysia</taxon>
        <taxon>Papilionoidea</taxon>
        <taxon>Papilionidae</taxon>
        <taxon>Papilioninae</taxon>
        <taxon>Iphiclides</taxon>
    </lineage>
</organism>
<dbReference type="EMBL" id="OW152830">
    <property type="protein sequence ID" value="CAH2048244.1"/>
    <property type="molecule type" value="Genomic_DNA"/>
</dbReference>